<keyword evidence="13" id="KW-1185">Reference proteome</keyword>
<comment type="similarity">
    <text evidence="2">Belongs to the polyprenol kinase family.</text>
</comment>
<feature type="compositionally biased region" description="Basic residues" evidence="10">
    <location>
        <begin position="20"/>
        <end position="32"/>
    </location>
</feature>
<feature type="compositionally biased region" description="Polar residues" evidence="10">
    <location>
        <begin position="1"/>
        <end position="15"/>
    </location>
</feature>
<keyword evidence="12" id="KW-0548">Nucleotidyltransferase</keyword>
<feature type="compositionally biased region" description="Polar residues" evidence="10">
    <location>
        <begin position="503"/>
        <end position="515"/>
    </location>
</feature>
<keyword evidence="4" id="KW-0808">Transferase</keyword>
<evidence type="ECO:0000256" key="11">
    <source>
        <dbReference type="SAM" id="Phobius"/>
    </source>
</evidence>
<evidence type="ECO:0000313" key="13">
    <source>
        <dbReference type="Proteomes" id="UP000887226"/>
    </source>
</evidence>
<dbReference type="Proteomes" id="UP000887226">
    <property type="component" value="Unassembled WGS sequence"/>
</dbReference>
<dbReference type="GO" id="GO:0005789">
    <property type="term" value="C:endoplasmic reticulum membrane"/>
    <property type="evidence" value="ECO:0007669"/>
    <property type="project" value="UniProtKB-SubCell"/>
</dbReference>
<feature type="transmembrane region" description="Helical" evidence="11">
    <location>
        <begin position="735"/>
        <end position="755"/>
    </location>
</feature>
<dbReference type="PANTHER" id="PTHR13205:SF15">
    <property type="entry name" value="DOLICHOL KINASE"/>
    <property type="match status" value="1"/>
</dbReference>
<feature type="transmembrane region" description="Helical" evidence="11">
    <location>
        <begin position="374"/>
        <end position="397"/>
    </location>
</feature>
<feature type="region of interest" description="Disordered" evidence="10">
    <location>
        <begin position="498"/>
        <end position="523"/>
    </location>
</feature>
<evidence type="ECO:0000256" key="6">
    <source>
        <dbReference type="ARBA" id="ARBA00022777"/>
    </source>
</evidence>
<evidence type="ECO:0000256" key="4">
    <source>
        <dbReference type="ARBA" id="ARBA00022679"/>
    </source>
</evidence>
<proteinExistence type="inferred from homology"/>
<feature type="transmembrane region" description="Helical" evidence="11">
    <location>
        <begin position="543"/>
        <end position="561"/>
    </location>
</feature>
<keyword evidence="6" id="KW-0418">Kinase</keyword>
<evidence type="ECO:0000313" key="12">
    <source>
        <dbReference type="EMBL" id="KAG9246141.1"/>
    </source>
</evidence>
<evidence type="ECO:0000256" key="3">
    <source>
        <dbReference type="ARBA" id="ARBA00012132"/>
    </source>
</evidence>
<reference evidence="12" key="1">
    <citation type="journal article" date="2021" name="IMA Fungus">
        <title>Genomic characterization of three marine fungi, including Emericellopsis atlantica sp. nov. with signatures of a generalist lifestyle and marine biomass degradation.</title>
        <authorList>
            <person name="Hagestad O.C."/>
            <person name="Hou L."/>
            <person name="Andersen J.H."/>
            <person name="Hansen E.H."/>
            <person name="Altermark B."/>
            <person name="Li C."/>
            <person name="Kuhnert E."/>
            <person name="Cox R.J."/>
            <person name="Crous P.W."/>
            <person name="Spatafora J.W."/>
            <person name="Lail K."/>
            <person name="Amirebrahimi M."/>
            <person name="Lipzen A."/>
            <person name="Pangilinan J."/>
            <person name="Andreopoulos W."/>
            <person name="Hayes R.D."/>
            <person name="Ng V."/>
            <person name="Grigoriev I.V."/>
            <person name="Jackson S.A."/>
            <person name="Sutton T.D.S."/>
            <person name="Dobson A.D.W."/>
            <person name="Rama T."/>
        </authorList>
    </citation>
    <scope>NUCLEOTIDE SEQUENCE</scope>
    <source>
        <strain evidence="12">TRa3180A</strain>
    </source>
</reference>
<dbReference type="EMBL" id="MU253816">
    <property type="protein sequence ID" value="KAG9246141.1"/>
    <property type="molecule type" value="Genomic_DNA"/>
</dbReference>
<evidence type="ECO:0000256" key="9">
    <source>
        <dbReference type="ARBA" id="ARBA00023136"/>
    </source>
</evidence>
<accession>A0A9P7Z6F5</accession>
<keyword evidence="8 11" id="KW-1133">Transmembrane helix</keyword>
<dbReference type="GO" id="GO:0004168">
    <property type="term" value="F:dolichol kinase activity"/>
    <property type="evidence" value="ECO:0007669"/>
    <property type="project" value="UniProtKB-EC"/>
</dbReference>
<keyword evidence="9 11" id="KW-0472">Membrane</keyword>
<sequence>MPVNLQPSQPPSHAQTLRGVQRRLSRSPHPYHKQNSELQYASERFPSDIRSSRADSNAGDEDHDSEQSILQGSREMMENDSGTEADDEHFLKGLPAPKLRSHKGLRGQDGALSGSPSPLASPAHFSDEQTRAAQVLKKTCATMMALDNTEASAIATKIRHKKISEIVRRATEAGILVVIGGTICMNGEVRNLLLQWKRELCCQILVVLTLLILYPLRVLSHTNPGNPFARPWLLEIPVSFDPAPLFYPPAISMLVSILICVKKPDGLLPSIILAIASLPRDLIPSFGNLESSNLVHWLLSTLPLLTSMKIDMENSYSDPETLVLLASLHSATCETLHYLTTTSLLPAELHLLSLGLIVLFLLASSPQAVILKALLWGCGLGLLITCTHVLKWGVSLARVPKWRFRRAGSQRLKQSFGARPSPFRRLSASLFSRDVAVGESSDVVDTFGRTVDQSRPPPLNIFSGIRRVTSIPENGSQSEVELPSVATDGNEEFSFTHQRRHTMSTLPARSNQKTPSGRRKRSASSSVQAFFNLTQAQATARKWIYAGYVYLCVAIIILFGIREYVQRFALHGSEPVGWALGYMFGDNPWFRMQVITTGLQPWICLRPRSEADTQNFCQSGWVENLRHESFGTANTRLILSAYWLAIIIVGLAIVLRLSSIYEVDTRRKVFHFMMVAMLLPATYVDPAFAALALSLMLVIFLLLDLFRASQLPPLSKSLAYFLTPYVDGRDLKGPVVISHIFLLIGCAIPLWLSLGTLPRSGTSCLAGWELPTREVSMVSGVICVGLGDAAASLVGRRYGRRKWLWGGGKSIEGSVAFATAVGLALVLAKIWLRIGGWPANNDDSWTLTIGKAGVAAWVASLTEAALTGGNDNVVCPIILWLCAKGLDI</sequence>
<dbReference type="EC" id="2.7.1.108" evidence="3"/>
<feature type="transmembrane region" description="Helical" evidence="11">
    <location>
        <begin position="637"/>
        <end position="657"/>
    </location>
</feature>
<evidence type="ECO:0000256" key="5">
    <source>
        <dbReference type="ARBA" id="ARBA00022692"/>
    </source>
</evidence>
<feature type="region of interest" description="Disordered" evidence="10">
    <location>
        <begin position="95"/>
        <end position="128"/>
    </location>
</feature>
<dbReference type="OrthoDB" id="377083at2759"/>
<feature type="transmembrane region" description="Helical" evidence="11">
    <location>
        <begin position="815"/>
        <end position="834"/>
    </location>
</feature>
<name>A0A9P7Z6F5_9HELO</name>
<evidence type="ECO:0000256" key="2">
    <source>
        <dbReference type="ARBA" id="ARBA00010794"/>
    </source>
</evidence>
<keyword evidence="7" id="KW-0256">Endoplasmic reticulum</keyword>
<evidence type="ECO:0000256" key="1">
    <source>
        <dbReference type="ARBA" id="ARBA00004477"/>
    </source>
</evidence>
<gene>
    <name evidence="12" type="ORF">BJ878DRAFT_437933</name>
</gene>
<evidence type="ECO:0000256" key="8">
    <source>
        <dbReference type="ARBA" id="ARBA00022989"/>
    </source>
</evidence>
<comment type="subcellular location">
    <subcellularLocation>
        <location evidence="1">Endoplasmic reticulum membrane</location>
        <topology evidence="1">Multi-pass membrane protein</topology>
    </subcellularLocation>
</comment>
<dbReference type="GO" id="GO:0043048">
    <property type="term" value="P:dolichyl monophosphate biosynthetic process"/>
    <property type="evidence" value="ECO:0007669"/>
    <property type="project" value="TreeGrafter"/>
</dbReference>
<comment type="caution">
    <text evidence="12">The sequence shown here is derived from an EMBL/GenBank/DDBJ whole genome shotgun (WGS) entry which is preliminary data.</text>
</comment>
<evidence type="ECO:0000256" key="7">
    <source>
        <dbReference type="ARBA" id="ARBA00022824"/>
    </source>
</evidence>
<feature type="transmembrane region" description="Helical" evidence="11">
    <location>
        <begin position="690"/>
        <end position="706"/>
    </location>
</feature>
<keyword evidence="5 11" id="KW-0812">Transmembrane</keyword>
<feature type="transmembrane region" description="Helical" evidence="11">
    <location>
        <begin position="775"/>
        <end position="794"/>
    </location>
</feature>
<protein>
    <recommendedName>
        <fullName evidence="3">dolichol kinase</fullName>
        <ecNumber evidence="3">2.7.1.108</ecNumber>
    </recommendedName>
</protein>
<dbReference type="PANTHER" id="PTHR13205">
    <property type="entry name" value="TRANSMEMBRANE PROTEIN 15-RELATED"/>
    <property type="match status" value="1"/>
</dbReference>
<dbReference type="InterPro" id="IPR032974">
    <property type="entry name" value="Polypren_kinase"/>
</dbReference>
<organism evidence="12 13">
    <name type="scientific">Calycina marina</name>
    <dbReference type="NCBI Taxonomy" id="1763456"/>
    <lineage>
        <taxon>Eukaryota</taxon>
        <taxon>Fungi</taxon>
        <taxon>Dikarya</taxon>
        <taxon>Ascomycota</taxon>
        <taxon>Pezizomycotina</taxon>
        <taxon>Leotiomycetes</taxon>
        <taxon>Helotiales</taxon>
        <taxon>Pezizellaceae</taxon>
        <taxon>Calycina</taxon>
    </lineage>
</organism>
<evidence type="ECO:0000256" key="10">
    <source>
        <dbReference type="SAM" id="MobiDB-lite"/>
    </source>
</evidence>
<dbReference type="GO" id="GO:0016779">
    <property type="term" value="F:nucleotidyltransferase activity"/>
    <property type="evidence" value="ECO:0007669"/>
    <property type="project" value="UniProtKB-KW"/>
</dbReference>
<dbReference type="AlphaFoldDB" id="A0A9P7Z6F5"/>
<feature type="compositionally biased region" description="Low complexity" evidence="10">
    <location>
        <begin position="110"/>
        <end position="123"/>
    </location>
</feature>
<feature type="region of interest" description="Disordered" evidence="10">
    <location>
        <begin position="1"/>
        <end position="68"/>
    </location>
</feature>